<evidence type="ECO:0000313" key="2">
    <source>
        <dbReference type="Proteomes" id="UP000234585"/>
    </source>
</evidence>
<organism evidence="1 2">
    <name type="scientific">Aspergillus candidus</name>
    <dbReference type="NCBI Taxonomy" id="41067"/>
    <lineage>
        <taxon>Eukaryota</taxon>
        <taxon>Fungi</taxon>
        <taxon>Dikarya</taxon>
        <taxon>Ascomycota</taxon>
        <taxon>Pezizomycotina</taxon>
        <taxon>Eurotiomycetes</taxon>
        <taxon>Eurotiomycetidae</taxon>
        <taxon>Eurotiales</taxon>
        <taxon>Aspergillaceae</taxon>
        <taxon>Aspergillus</taxon>
        <taxon>Aspergillus subgen. Circumdati</taxon>
    </lineage>
</organism>
<sequence>MKSDKVVKNKLQITDTTAVNSSLWSFPQALTMMVPATNTQWRSSRIELWCCGRGG</sequence>
<reference evidence="1 2" key="1">
    <citation type="submission" date="2017-12" db="EMBL/GenBank/DDBJ databases">
        <authorList>
            <consortium name="DOE Joint Genome Institute"/>
            <person name="Haridas S."/>
            <person name="Kjaerbolling I."/>
            <person name="Vesth T.C."/>
            <person name="Frisvad J.C."/>
            <person name="Nybo J.L."/>
            <person name="Theobald S."/>
            <person name="Kuo A."/>
            <person name="Bowyer P."/>
            <person name="Matsuda Y."/>
            <person name="Mondo S."/>
            <person name="Lyhne E.K."/>
            <person name="Kogle M.E."/>
            <person name="Clum A."/>
            <person name="Lipzen A."/>
            <person name="Salamov A."/>
            <person name="Ngan C.Y."/>
            <person name="Daum C."/>
            <person name="Chiniquy J."/>
            <person name="Barry K."/>
            <person name="LaButti K."/>
            <person name="Simmons B.A."/>
            <person name="Magnuson J.K."/>
            <person name="Mortensen U.H."/>
            <person name="Larsen T.O."/>
            <person name="Grigoriev I.V."/>
            <person name="Baker S.E."/>
            <person name="Andersen M.R."/>
            <person name="Nordberg H.P."/>
            <person name="Cantor M.N."/>
            <person name="Hua S.X."/>
        </authorList>
    </citation>
    <scope>NUCLEOTIDE SEQUENCE [LARGE SCALE GENOMIC DNA]</scope>
    <source>
        <strain evidence="1 2">CBS 102.13</strain>
    </source>
</reference>
<dbReference type="OrthoDB" id="3508621at2759"/>
<dbReference type="AlphaFoldDB" id="A0A2I2FAZ9"/>
<accession>A0A2I2FAZ9</accession>
<dbReference type="RefSeq" id="XP_024671795.1">
    <property type="nucleotide sequence ID" value="XM_024812750.1"/>
</dbReference>
<dbReference type="GeneID" id="36519910"/>
<proteinExistence type="predicted"/>
<name>A0A2I2FAZ9_ASPCN</name>
<keyword evidence="2" id="KW-1185">Reference proteome</keyword>
<protein>
    <submittedName>
        <fullName evidence="1">Uncharacterized protein</fullName>
    </submittedName>
</protein>
<dbReference type="EMBL" id="KZ559140">
    <property type="protein sequence ID" value="PLB37783.1"/>
    <property type="molecule type" value="Genomic_DNA"/>
</dbReference>
<gene>
    <name evidence="1" type="ORF">BDW47DRAFT_106341</name>
</gene>
<evidence type="ECO:0000313" key="1">
    <source>
        <dbReference type="EMBL" id="PLB37783.1"/>
    </source>
</evidence>
<dbReference type="Proteomes" id="UP000234585">
    <property type="component" value="Unassembled WGS sequence"/>
</dbReference>